<evidence type="ECO:0000313" key="2">
    <source>
        <dbReference type="Proteomes" id="UP000199518"/>
    </source>
</evidence>
<dbReference type="Proteomes" id="UP000199518">
    <property type="component" value="Unassembled WGS sequence"/>
</dbReference>
<dbReference type="EMBL" id="FOQD01000010">
    <property type="protein sequence ID" value="SFI54668.1"/>
    <property type="molecule type" value="Genomic_DNA"/>
</dbReference>
<evidence type="ECO:0000313" key="1">
    <source>
        <dbReference type="EMBL" id="SFI54668.1"/>
    </source>
</evidence>
<organism evidence="1 2">
    <name type="scientific">Planctomicrobium piriforme</name>
    <dbReference type="NCBI Taxonomy" id="1576369"/>
    <lineage>
        <taxon>Bacteria</taxon>
        <taxon>Pseudomonadati</taxon>
        <taxon>Planctomycetota</taxon>
        <taxon>Planctomycetia</taxon>
        <taxon>Planctomycetales</taxon>
        <taxon>Planctomycetaceae</taxon>
        <taxon>Planctomicrobium</taxon>
    </lineage>
</organism>
<accession>A0A1I3J3Y2</accession>
<proteinExistence type="predicted"/>
<name>A0A1I3J3Y2_9PLAN</name>
<dbReference type="OrthoDB" id="289113at2"/>
<protein>
    <submittedName>
        <fullName evidence="1">Uncharacterized protein</fullName>
    </submittedName>
</protein>
<dbReference type="AlphaFoldDB" id="A0A1I3J3Y2"/>
<sequence>MDHRVVEMLEAELAEAIAQALQTIPPKRLPLHASEQIVHLMAKAAVTVYEAAVEGADEGQE</sequence>
<keyword evidence="2" id="KW-1185">Reference proteome</keyword>
<reference evidence="2" key="1">
    <citation type="submission" date="2016-10" db="EMBL/GenBank/DDBJ databases">
        <authorList>
            <person name="Varghese N."/>
            <person name="Submissions S."/>
        </authorList>
    </citation>
    <scope>NUCLEOTIDE SEQUENCE [LARGE SCALE GENOMIC DNA]</scope>
    <source>
        <strain evidence="2">DSM 26348</strain>
    </source>
</reference>
<dbReference type="RefSeq" id="WP_092051077.1">
    <property type="nucleotide sequence ID" value="NZ_FOQD01000010.1"/>
</dbReference>
<gene>
    <name evidence="1" type="ORF">SAMN05421753_11043</name>
</gene>
<dbReference type="STRING" id="1576369.SAMN05421753_11043"/>